<sequence length="67" mass="6647">MKEVGSVHDAWNGEGAANGLLGGTSKLANEILGTAERLTREVSKASLGAVALVEAGGNELIGNTLGA</sequence>
<accession>A0A4U5P285</accession>
<organism evidence="1 2">
    <name type="scientific">Steinernema carpocapsae</name>
    <name type="common">Entomopathogenic nematode</name>
    <dbReference type="NCBI Taxonomy" id="34508"/>
    <lineage>
        <taxon>Eukaryota</taxon>
        <taxon>Metazoa</taxon>
        <taxon>Ecdysozoa</taxon>
        <taxon>Nematoda</taxon>
        <taxon>Chromadorea</taxon>
        <taxon>Rhabditida</taxon>
        <taxon>Tylenchina</taxon>
        <taxon>Panagrolaimomorpha</taxon>
        <taxon>Strongyloidoidea</taxon>
        <taxon>Steinernematidae</taxon>
        <taxon>Steinernema</taxon>
    </lineage>
</organism>
<protein>
    <submittedName>
        <fullName evidence="1">Uncharacterized protein</fullName>
    </submittedName>
</protein>
<comment type="caution">
    <text evidence="1">The sequence shown here is derived from an EMBL/GenBank/DDBJ whole genome shotgun (WGS) entry which is preliminary data.</text>
</comment>
<evidence type="ECO:0000313" key="1">
    <source>
        <dbReference type="EMBL" id="TKR89694.1"/>
    </source>
</evidence>
<dbReference type="AlphaFoldDB" id="A0A4U5P285"/>
<evidence type="ECO:0000313" key="2">
    <source>
        <dbReference type="Proteomes" id="UP000298663"/>
    </source>
</evidence>
<reference evidence="1 2" key="2">
    <citation type="journal article" date="2019" name="G3 (Bethesda)">
        <title>Hybrid Assembly of the Genome of the Entomopathogenic Nematode Steinernema carpocapsae Identifies the X-Chromosome.</title>
        <authorList>
            <person name="Serra L."/>
            <person name="Macchietto M."/>
            <person name="Macias-Munoz A."/>
            <person name="McGill C.J."/>
            <person name="Rodriguez I.M."/>
            <person name="Rodriguez B."/>
            <person name="Murad R."/>
            <person name="Mortazavi A."/>
        </authorList>
    </citation>
    <scope>NUCLEOTIDE SEQUENCE [LARGE SCALE GENOMIC DNA]</scope>
    <source>
        <strain evidence="1 2">ALL</strain>
    </source>
</reference>
<gene>
    <name evidence="1" type="ORF">L596_013758</name>
</gene>
<reference evidence="1 2" key="1">
    <citation type="journal article" date="2015" name="Genome Biol.">
        <title>Comparative genomics of Steinernema reveals deeply conserved gene regulatory networks.</title>
        <authorList>
            <person name="Dillman A.R."/>
            <person name="Macchietto M."/>
            <person name="Porter C.F."/>
            <person name="Rogers A."/>
            <person name="Williams B."/>
            <person name="Antoshechkin I."/>
            <person name="Lee M.M."/>
            <person name="Goodwin Z."/>
            <person name="Lu X."/>
            <person name="Lewis E.E."/>
            <person name="Goodrich-Blair H."/>
            <person name="Stock S.P."/>
            <person name="Adams B.J."/>
            <person name="Sternberg P.W."/>
            <person name="Mortazavi A."/>
        </authorList>
    </citation>
    <scope>NUCLEOTIDE SEQUENCE [LARGE SCALE GENOMIC DNA]</scope>
    <source>
        <strain evidence="1 2">ALL</strain>
    </source>
</reference>
<name>A0A4U5P285_STECR</name>
<proteinExistence type="predicted"/>
<keyword evidence="2" id="KW-1185">Reference proteome</keyword>
<dbReference type="EMBL" id="AZBU02000003">
    <property type="protein sequence ID" value="TKR89694.1"/>
    <property type="molecule type" value="Genomic_DNA"/>
</dbReference>
<dbReference type="Proteomes" id="UP000298663">
    <property type="component" value="Unassembled WGS sequence"/>
</dbReference>